<evidence type="ECO:0000256" key="1">
    <source>
        <dbReference type="SAM" id="MobiDB-lite"/>
    </source>
</evidence>
<feature type="region of interest" description="Disordered" evidence="1">
    <location>
        <begin position="1"/>
        <end position="23"/>
    </location>
</feature>
<dbReference type="Proteomes" id="UP000887574">
    <property type="component" value="Unplaced"/>
</dbReference>
<proteinExistence type="predicted"/>
<feature type="compositionally biased region" description="Low complexity" evidence="1">
    <location>
        <begin position="98"/>
        <end position="126"/>
    </location>
</feature>
<sequence>MARNFSGGLDAASSSTPNSGVSAQAASSNAGAAAGVFPPAMAQLQANFQQYYANLMHQLPGGLFQQQQLMQHFMAASNGQKYGPATSSSIELNGSIGGTSSESRASSTSDSTTAAATATDNTNGSSKKLQIDSEGNATCPVCEEKIGSNSAQWSAHVQVEKDRLIKSIEKLKSQRNSLQESGQKNNGLSPTVVNSTGFVASGHEAMRKKRDFELTRIRNNQQKRMQMKSLLAVNPSIRNNVGRTDKTESSFAMEVGFESTKDSAGKTTHQSQGSRLDVALDKSFCKGCERHYEFW</sequence>
<reference evidence="3" key="1">
    <citation type="submission" date="2022-11" db="UniProtKB">
        <authorList>
            <consortium name="WormBaseParasite"/>
        </authorList>
    </citation>
    <scope>IDENTIFICATION</scope>
</reference>
<dbReference type="AlphaFoldDB" id="A0A915DDH1"/>
<protein>
    <submittedName>
        <fullName evidence="3">Uncharacterized protein</fullName>
    </submittedName>
</protein>
<accession>A0A915DDH1</accession>
<feature type="compositionally biased region" description="Polar residues" evidence="1">
    <location>
        <begin position="80"/>
        <end position="92"/>
    </location>
</feature>
<feature type="region of interest" description="Disordered" evidence="1">
    <location>
        <begin position="80"/>
        <end position="133"/>
    </location>
</feature>
<evidence type="ECO:0000313" key="2">
    <source>
        <dbReference type="Proteomes" id="UP000887574"/>
    </source>
</evidence>
<dbReference type="WBParaSite" id="jg18464">
    <property type="protein sequence ID" value="jg18464"/>
    <property type="gene ID" value="jg18464"/>
</dbReference>
<keyword evidence="2" id="KW-1185">Reference proteome</keyword>
<evidence type="ECO:0000313" key="3">
    <source>
        <dbReference type="WBParaSite" id="jg18464"/>
    </source>
</evidence>
<organism evidence="2 3">
    <name type="scientific">Ditylenchus dipsaci</name>
    <dbReference type="NCBI Taxonomy" id="166011"/>
    <lineage>
        <taxon>Eukaryota</taxon>
        <taxon>Metazoa</taxon>
        <taxon>Ecdysozoa</taxon>
        <taxon>Nematoda</taxon>
        <taxon>Chromadorea</taxon>
        <taxon>Rhabditida</taxon>
        <taxon>Tylenchina</taxon>
        <taxon>Tylenchomorpha</taxon>
        <taxon>Sphaerularioidea</taxon>
        <taxon>Anguinidae</taxon>
        <taxon>Anguininae</taxon>
        <taxon>Ditylenchus</taxon>
    </lineage>
</organism>
<name>A0A915DDH1_9BILA</name>
<dbReference type="SUPFAM" id="SSF75712">
    <property type="entry name" value="Rad50 coiled-coil Zn hook"/>
    <property type="match status" value="1"/>
</dbReference>